<dbReference type="VEuPathDB" id="FungiDB:PSHT_10085"/>
<dbReference type="VEuPathDB" id="FungiDB:PSTT_03741"/>
<organism evidence="2 3">
    <name type="scientific">Puccinia striiformis</name>
    <dbReference type="NCBI Taxonomy" id="27350"/>
    <lineage>
        <taxon>Eukaryota</taxon>
        <taxon>Fungi</taxon>
        <taxon>Dikarya</taxon>
        <taxon>Basidiomycota</taxon>
        <taxon>Pucciniomycotina</taxon>
        <taxon>Pucciniomycetes</taxon>
        <taxon>Pucciniales</taxon>
        <taxon>Pucciniaceae</taxon>
        <taxon>Puccinia</taxon>
    </lineage>
</organism>
<sequence>TVSFVHQKGRVRSSQYSQPSHQGSQQCSEFGLLGIQTVIWYCSSIILAGRDTAVPSSCSDQSTHQGLHTDRVEQLKDPSNIPAFSQVHQKAQTIPAFSQVHQTAHVVVGCQCDLWH</sequence>
<name>A0A2S4VCA7_9BASI</name>
<proteinExistence type="predicted"/>
<evidence type="ECO:0000256" key="1">
    <source>
        <dbReference type="SAM" id="MobiDB-lite"/>
    </source>
</evidence>
<reference evidence="3" key="2">
    <citation type="journal article" date="2018" name="BMC Genomics">
        <title>Genomic insights into host adaptation between the wheat stripe rust pathogen (Puccinia striiformis f. sp. tritici) and the barley stripe rust pathogen (Puccinia striiformis f. sp. hordei).</title>
        <authorList>
            <person name="Xia C."/>
            <person name="Wang M."/>
            <person name="Yin C."/>
            <person name="Cornejo O.E."/>
            <person name="Hulbert S.H."/>
            <person name="Chen X."/>
        </authorList>
    </citation>
    <scope>NUCLEOTIDE SEQUENCE [LARGE SCALE GENOMIC DNA]</scope>
    <source>
        <strain evidence="3">93TX-2</strain>
    </source>
</reference>
<feature type="compositionally biased region" description="Polar residues" evidence="1">
    <location>
        <begin position="12"/>
        <end position="23"/>
    </location>
</feature>
<keyword evidence="3" id="KW-1185">Reference proteome</keyword>
<reference evidence="3" key="3">
    <citation type="journal article" date="2018" name="Mol. Plant Microbe Interact.">
        <title>Genome sequence resources for the wheat stripe rust pathogen (Puccinia striiformis f. sp. tritici) and the barley stripe rust pathogen (Puccinia striiformis f. sp. hordei).</title>
        <authorList>
            <person name="Xia C."/>
            <person name="Wang M."/>
            <person name="Yin C."/>
            <person name="Cornejo O.E."/>
            <person name="Hulbert S.H."/>
            <person name="Chen X."/>
        </authorList>
    </citation>
    <scope>NUCLEOTIDE SEQUENCE [LARGE SCALE GENOMIC DNA]</scope>
    <source>
        <strain evidence="3">93TX-2</strain>
    </source>
</reference>
<evidence type="ECO:0000313" key="3">
    <source>
        <dbReference type="Proteomes" id="UP000238274"/>
    </source>
</evidence>
<dbReference type="AlphaFoldDB" id="A0A2S4VCA7"/>
<comment type="caution">
    <text evidence="2">The sequence shown here is derived from an EMBL/GenBank/DDBJ whole genome shotgun (WGS) entry which is preliminary data.</text>
</comment>
<protein>
    <submittedName>
        <fullName evidence="2">Uncharacterized protein</fullName>
    </submittedName>
</protein>
<feature type="region of interest" description="Disordered" evidence="1">
    <location>
        <begin position="1"/>
        <end position="23"/>
    </location>
</feature>
<dbReference type="EMBL" id="PKSM01000150">
    <property type="protein sequence ID" value="POW07173.1"/>
    <property type="molecule type" value="Genomic_DNA"/>
</dbReference>
<accession>A0A2S4VCA7</accession>
<feature type="non-terminal residue" evidence="2">
    <location>
        <position position="1"/>
    </location>
</feature>
<evidence type="ECO:0000313" key="2">
    <source>
        <dbReference type="EMBL" id="POW07173.1"/>
    </source>
</evidence>
<reference evidence="2 3" key="1">
    <citation type="submission" date="2017-12" db="EMBL/GenBank/DDBJ databases">
        <title>Gene loss provides genomic basis for host adaptation in cereal stripe rust fungi.</title>
        <authorList>
            <person name="Xia C."/>
        </authorList>
    </citation>
    <scope>NUCLEOTIDE SEQUENCE [LARGE SCALE GENOMIC DNA]</scope>
    <source>
        <strain evidence="2 3">93TX-2</strain>
    </source>
</reference>
<gene>
    <name evidence="2" type="ORF">PSHT_10085</name>
</gene>
<dbReference type="Proteomes" id="UP000238274">
    <property type="component" value="Unassembled WGS sequence"/>
</dbReference>